<evidence type="ECO:0000256" key="3">
    <source>
        <dbReference type="RuleBase" id="RU003560"/>
    </source>
</evidence>
<gene>
    <name evidence="4" type="ORF">H7J73_07025</name>
</gene>
<evidence type="ECO:0000256" key="1">
    <source>
        <dbReference type="ARBA" id="ARBA00008954"/>
    </source>
</evidence>
<protein>
    <submittedName>
        <fullName evidence="4">Aspartate aminotransferase family protein</fullName>
    </submittedName>
</protein>
<evidence type="ECO:0000313" key="4">
    <source>
        <dbReference type="EMBL" id="MCV7225783.1"/>
    </source>
</evidence>
<dbReference type="PROSITE" id="PS00600">
    <property type="entry name" value="AA_TRANSFER_CLASS_3"/>
    <property type="match status" value="1"/>
</dbReference>
<dbReference type="PIRSF" id="PIRSF000521">
    <property type="entry name" value="Transaminase_4ab_Lys_Orn"/>
    <property type="match status" value="1"/>
</dbReference>
<dbReference type="Gene3D" id="3.40.640.10">
    <property type="entry name" value="Type I PLP-dependent aspartate aminotransferase-like (Major domain)"/>
    <property type="match status" value="1"/>
</dbReference>
<dbReference type="PANTHER" id="PTHR43094:SF1">
    <property type="entry name" value="AMINOTRANSFERASE CLASS-III"/>
    <property type="match status" value="1"/>
</dbReference>
<keyword evidence="2 3" id="KW-0663">Pyridoxal phosphate</keyword>
<evidence type="ECO:0000256" key="2">
    <source>
        <dbReference type="ARBA" id="ARBA00022898"/>
    </source>
</evidence>
<name>A0ABT3C8J4_9MYCO</name>
<dbReference type="EMBL" id="JACKTY010000018">
    <property type="protein sequence ID" value="MCV7225783.1"/>
    <property type="molecule type" value="Genomic_DNA"/>
</dbReference>
<dbReference type="Gene3D" id="3.90.1150.10">
    <property type="entry name" value="Aspartate Aminotransferase, domain 1"/>
    <property type="match status" value="1"/>
</dbReference>
<sequence length="420" mass="44755">MTSVDGSALWSAQAHMPTVSDRRIVITAGSGAYVETRSGERLLDATAGLWHANIGHGRPDLARVAYEQMVKLETYHVFNRFANDQALALTDRLSALSPIKNPKVIFGSGGSEAVEAACKLARRHWQLEGRTGKRMVLSRQYSYHGVHGFGSSIAGLDFNREGYGTESLIRETARIDHLDIATVERQILDLGAGNIAAIITEPIMGTGGVYPPPPGYLEGLQRLAAQHDILLIADEVITGFGRTGEMFACEYFGFAPDMLLMAKGITSGYAPLGGVLVAPRIWERFFSGADAPIYRQGTTYAGHAVGCAVALAHLDILQNENLLPRVSRLAHHLEQVLGNLCGTAGVVEVRTSGLIGGVQVDAALSADRIIDHALDNGVILRMLRGNTIQVSPPFVVTEGEIDQIAAAVAGAVAAAQAVSV</sequence>
<keyword evidence="4" id="KW-0808">Transferase</keyword>
<keyword evidence="4" id="KW-0032">Aminotransferase</keyword>
<dbReference type="InterPro" id="IPR015421">
    <property type="entry name" value="PyrdxlP-dep_Trfase_major"/>
</dbReference>
<dbReference type="InterPro" id="IPR049704">
    <property type="entry name" value="Aminotrans_3_PPA_site"/>
</dbReference>
<organism evidence="4 5">
    <name type="scientific">Mycolicibacterium komossense</name>
    <dbReference type="NCBI Taxonomy" id="1779"/>
    <lineage>
        <taxon>Bacteria</taxon>
        <taxon>Bacillati</taxon>
        <taxon>Actinomycetota</taxon>
        <taxon>Actinomycetes</taxon>
        <taxon>Mycobacteriales</taxon>
        <taxon>Mycobacteriaceae</taxon>
        <taxon>Mycolicibacterium</taxon>
    </lineage>
</organism>
<comment type="similarity">
    <text evidence="1 3">Belongs to the class-III pyridoxal-phosphate-dependent aminotransferase family.</text>
</comment>
<dbReference type="SUPFAM" id="SSF53383">
    <property type="entry name" value="PLP-dependent transferases"/>
    <property type="match status" value="1"/>
</dbReference>
<accession>A0ABT3C8J4</accession>
<keyword evidence="5" id="KW-1185">Reference proteome</keyword>
<dbReference type="GO" id="GO:0008483">
    <property type="term" value="F:transaminase activity"/>
    <property type="evidence" value="ECO:0007669"/>
    <property type="project" value="UniProtKB-KW"/>
</dbReference>
<dbReference type="InterPro" id="IPR005814">
    <property type="entry name" value="Aminotrans_3"/>
</dbReference>
<dbReference type="PANTHER" id="PTHR43094">
    <property type="entry name" value="AMINOTRANSFERASE"/>
    <property type="match status" value="1"/>
</dbReference>
<dbReference type="Proteomes" id="UP001526201">
    <property type="component" value="Unassembled WGS sequence"/>
</dbReference>
<reference evidence="4 5" key="1">
    <citation type="journal article" date="2022" name="BMC Genomics">
        <title>Comparative genome analysis of mycobacteria focusing on tRNA and non-coding RNA.</title>
        <authorList>
            <person name="Behra P.R.K."/>
            <person name="Pettersson B.M.F."/>
            <person name="Ramesh M."/>
            <person name="Das S."/>
            <person name="Dasgupta S."/>
            <person name="Kirsebom L.A."/>
        </authorList>
    </citation>
    <scope>NUCLEOTIDE SEQUENCE [LARGE SCALE GENOMIC DNA]</scope>
    <source>
        <strain evidence="4 5">DSM 44078</strain>
    </source>
</reference>
<proteinExistence type="inferred from homology"/>
<dbReference type="RefSeq" id="WP_264066600.1">
    <property type="nucleotide sequence ID" value="NZ_JACKTY010000018.1"/>
</dbReference>
<dbReference type="InterPro" id="IPR015424">
    <property type="entry name" value="PyrdxlP-dep_Trfase"/>
</dbReference>
<evidence type="ECO:0000313" key="5">
    <source>
        <dbReference type="Proteomes" id="UP001526201"/>
    </source>
</evidence>
<comment type="caution">
    <text evidence="4">The sequence shown here is derived from an EMBL/GenBank/DDBJ whole genome shotgun (WGS) entry which is preliminary data.</text>
</comment>
<dbReference type="CDD" id="cd00610">
    <property type="entry name" value="OAT_like"/>
    <property type="match status" value="1"/>
</dbReference>
<dbReference type="InterPro" id="IPR015422">
    <property type="entry name" value="PyrdxlP-dep_Trfase_small"/>
</dbReference>
<dbReference type="Pfam" id="PF00202">
    <property type="entry name" value="Aminotran_3"/>
    <property type="match status" value="1"/>
</dbReference>